<proteinExistence type="predicted"/>
<protein>
    <submittedName>
        <fullName evidence="2">Uncharacterized protein</fullName>
    </submittedName>
</protein>
<feature type="transmembrane region" description="Helical" evidence="1">
    <location>
        <begin position="12"/>
        <end position="31"/>
    </location>
</feature>
<organism evidence="2 3">
    <name type="scientific">Yersinia intermedia</name>
    <dbReference type="NCBI Taxonomy" id="631"/>
    <lineage>
        <taxon>Bacteria</taxon>
        <taxon>Pseudomonadati</taxon>
        <taxon>Pseudomonadota</taxon>
        <taxon>Gammaproteobacteria</taxon>
        <taxon>Enterobacterales</taxon>
        <taxon>Yersiniaceae</taxon>
        <taxon>Yersinia</taxon>
    </lineage>
</organism>
<gene>
    <name evidence="2" type="ORF">ERS008476_02202</name>
</gene>
<keyword evidence="1" id="KW-1133">Transmembrane helix</keyword>
<evidence type="ECO:0000313" key="3">
    <source>
        <dbReference type="Proteomes" id="UP000043316"/>
    </source>
</evidence>
<keyword evidence="1" id="KW-0472">Membrane</keyword>
<sequence length="173" mass="20271">MNDIALVNKIYFILKMILSILFVYFISFFLLKIRYYKNDVINCNANLTIHRKELGLITKLMVEFSMNNKNGIIYIDGVVYKNNEKIGTISRRTFFDVTAINDDLLLTSKRNWVSETNNVNESLFSDLMLSRFYLVDDYPMAAFFTKNRNGSYYISTKTMPYVYCSKVLGDRES</sequence>
<dbReference type="EMBL" id="CWJI01000004">
    <property type="protein sequence ID" value="CRY55220.1"/>
    <property type="molecule type" value="Genomic_DNA"/>
</dbReference>
<keyword evidence="1" id="KW-0812">Transmembrane</keyword>
<name>A0A0H5LW06_YERIN</name>
<reference evidence="3" key="1">
    <citation type="submission" date="2015-03" db="EMBL/GenBank/DDBJ databases">
        <authorList>
            <consortium name="Pathogen Informatics"/>
        </authorList>
    </citation>
    <scope>NUCLEOTIDE SEQUENCE [LARGE SCALE GENOMIC DNA]</scope>
    <source>
        <strain evidence="3">R148</strain>
    </source>
</reference>
<dbReference type="AlphaFoldDB" id="A0A0H5LW06"/>
<dbReference type="Proteomes" id="UP000043316">
    <property type="component" value="Unassembled WGS sequence"/>
</dbReference>
<accession>A0A0H5LW06</accession>
<evidence type="ECO:0000256" key="1">
    <source>
        <dbReference type="SAM" id="Phobius"/>
    </source>
</evidence>
<evidence type="ECO:0000313" key="2">
    <source>
        <dbReference type="EMBL" id="CRY55220.1"/>
    </source>
</evidence>